<evidence type="ECO:0000313" key="1">
    <source>
        <dbReference type="EMBL" id="KAA6355628.1"/>
    </source>
</evidence>
<dbReference type="Proteomes" id="UP000324800">
    <property type="component" value="Unassembled WGS sequence"/>
</dbReference>
<reference evidence="1 2" key="1">
    <citation type="submission" date="2019-03" db="EMBL/GenBank/DDBJ databases">
        <title>Single cell metagenomics reveals metabolic interactions within the superorganism composed of flagellate Streblomastix strix and complex community of Bacteroidetes bacteria on its surface.</title>
        <authorList>
            <person name="Treitli S.C."/>
            <person name="Kolisko M."/>
            <person name="Husnik F."/>
            <person name="Keeling P."/>
            <person name="Hampl V."/>
        </authorList>
    </citation>
    <scope>NUCLEOTIDE SEQUENCE [LARGE SCALE GENOMIC DNA]</scope>
    <source>
        <strain evidence="1">ST1C</strain>
    </source>
</reference>
<feature type="non-terminal residue" evidence="1">
    <location>
        <position position="279"/>
    </location>
</feature>
<proteinExistence type="predicted"/>
<evidence type="ECO:0000313" key="2">
    <source>
        <dbReference type="Proteomes" id="UP000324800"/>
    </source>
</evidence>
<gene>
    <name evidence="1" type="ORF">EZS28_048845</name>
</gene>
<sequence>MLGTELLDMSNVVATLVTATENENALIDISIDGNTITPAQNTIFVTIVNGQSVTKMKIFTSIIISNSIQYSEYDNSSVFLADDGVKAISDIAPNVDLTNYYDKREVDSLLEDETNVIDLDNFVILSTTQTINADKTFNNICIFVSSIDGMSTITGSSFIKSDADNTVVLLGTDGVKPTAEFGSGSVDYSNYVKISGQEEQTINGELVQQLEQYFPFDGIRQNQYITKLDEMKGFVKLDGQNSQKIEGKLLKSYSEQSFRAMNNYQYITKMDAKKGFLRL</sequence>
<dbReference type="AlphaFoldDB" id="A0A5J4TBI6"/>
<protein>
    <submittedName>
        <fullName evidence="1">Uncharacterized protein</fullName>
    </submittedName>
</protein>
<accession>A0A5J4TBI6</accession>
<organism evidence="1 2">
    <name type="scientific">Streblomastix strix</name>
    <dbReference type="NCBI Taxonomy" id="222440"/>
    <lineage>
        <taxon>Eukaryota</taxon>
        <taxon>Metamonada</taxon>
        <taxon>Preaxostyla</taxon>
        <taxon>Oxymonadida</taxon>
        <taxon>Streblomastigidae</taxon>
        <taxon>Streblomastix</taxon>
    </lineage>
</organism>
<dbReference type="EMBL" id="SNRW01034309">
    <property type="protein sequence ID" value="KAA6355628.1"/>
    <property type="molecule type" value="Genomic_DNA"/>
</dbReference>
<comment type="caution">
    <text evidence="1">The sequence shown here is derived from an EMBL/GenBank/DDBJ whole genome shotgun (WGS) entry which is preliminary data.</text>
</comment>
<name>A0A5J4TBI6_9EUKA</name>